<evidence type="ECO:0000256" key="2">
    <source>
        <dbReference type="PIRSR" id="PIRSR601765-1"/>
    </source>
</evidence>
<comment type="cofactor">
    <cofactor evidence="2">
        <name>Zn(2+)</name>
        <dbReference type="ChEBI" id="CHEBI:29105"/>
    </cofactor>
    <text evidence="2">Binds 1 zinc ion per subunit.</text>
</comment>
<dbReference type="EMBL" id="VDCV01000015">
    <property type="protein sequence ID" value="KAB5524980.1"/>
    <property type="molecule type" value="Genomic_DNA"/>
</dbReference>
<dbReference type="PANTHER" id="PTHR11002">
    <property type="entry name" value="CARBONIC ANHYDRASE"/>
    <property type="match status" value="1"/>
</dbReference>
<dbReference type="SUPFAM" id="SSF53056">
    <property type="entry name" value="beta-carbonic anhydrase, cab"/>
    <property type="match status" value="1"/>
</dbReference>
<sequence>MVINSALLSRYESEYVSIGRAYRILVFACCDSRVIPSHILDTQPGEALMFRNIVNLVPAFNQVSRTEF</sequence>
<feature type="binding site" evidence="2">
    <location>
        <position position="29"/>
    </location>
    <ligand>
        <name>Zn(2+)</name>
        <dbReference type="ChEBI" id="CHEBI:29105"/>
    </ligand>
</feature>
<dbReference type="EC" id="4.2.1.1" evidence="3"/>
<accession>A0A5N5K5C8</accession>
<evidence type="ECO:0000256" key="3">
    <source>
        <dbReference type="RuleBase" id="RU003956"/>
    </source>
</evidence>
<protein>
    <recommendedName>
        <fullName evidence="3">Carbonic anhydrase</fullName>
        <ecNumber evidence="3">4.2.1.1</ecNumber>
    </recommendedName>
    <alternativeName>
        <fullName evidence="3">Carbonate dehydratase</fullName>
    </alternativeName>
</protein>
<proteinExistence type="inferred from homology"/>
<dbReference type="GO" id="GO:0008270">
    <property type="term" value="F:zinc ion binding"/>
    <property type="evidence" value="ECO:0007669"/>
    <property type="project" value="UniProtKB-UniRule"/>
</dbReference>
<comment type="function">
    <text evidence="3">Reversible hydration of carbon dioxide.</text>
</comment>
<comment type="caution">
    <text evidence="4">The sequence shown here is derived from an EMBL/GenBank/DDBJ whole genome shotgun (WGS) entry which is preliminary data.</text>
</comment>
<feature type="binding site" evidence="2">
    <location>
        <position position="31"/>
    </location>
    <ligand>
        <name>Zn(2+)</name>
        <dbReference type="ChEBI" id="CHEBI:29105"/>
    </ligand>
</feature>
<name>A0A5N5K5C8_9ROSI</name>
<dbReference type="AlphaFoldDB" id="A0A5N5K5C8"/>
<dbReference type="GO" id="GO:0004089">
    <property type="term" value="F:carbonate dehydratase activity"/>
    <property type="evidence" value="ECO:0007669"/>
    <property type="project" value="UniProtKB-UniRule"/>
</dbReference>
<comment type="similarity">
    <text evidence="1 3">Belongs to the beta-class carbonic anhydrase family.</text>
</comment>
<comment type="catalytic activity">
    <reaction evidence="3">
        <text>hydrogencarbonate + H(+) = CO2 + H2O</text>
        <dbReference type="Rhea" id="RHEA:10748"/>
        <dbReference type="ChEBI" id="CHEBI:15377"/>
        <dbReference type="ChEBI" id="CHEBI:15378"/>
        <dbReference type="ChEBI" id="CHEBI:16526"/>
        <dbReference type="ChEBI" id="CHEBI:17544"/>
        <dbReference type="EC" id="4.2.1.1"/>
    </reaction>
</comment>
<keyword evidence="2" id="KW-0479">Metal-binding</keyword>
<reference evidence="5" key="1">
    <citation type="journal article" date="2019" name="Gigascience">
        <title>De novo genome assembly of the endangered Acer yangbiense, a plant species with extremely small populations endemic to Yunnan Province, China.</title>
        <authorList>
            <person name="Yang J."/>
            <person name="Wariss H.M."/>
            <person name="Tao L."/>
            <person name="Zhang R."/>
            <person name="Yun Q."/>
            <person name="Hollingsworth P."/>
            <person name="Dao Z."/>
            <person name="Luo G."/>
            <person name="Guo H."/>
            <person name="Ma Y."/>
            <person name="Sun W."/>
        </authorList>
    </citation>
    <scope>NUCLEOTIDE SEQUENCE [LARGE SCALE GENOMIC DNA]</scope>
    <source>
        <strain evidence="5">cv. br00</strain>
    </source>
</reference>
<dbReference type="InterPro" id="IPR036874">
    <property type="entry name" value="Carbonic_anhydrase_sf"/>
</dbReference>
<evidence type="ECO:0000313" key="4">
    <source>
        <dbReference type="EMBL" id="KAB5524980.1"/>
    </source>
</evidence>
<dbReference type="Pfam" id="PF00484">
    <property type="entry name" value="Pro_CA"/>
    <property type="match status" value="1"/>
</dbReference>
<dbReference type="Gene3D" id="3.40.1050.10">
    <property type="entry name" value="Carbonic anhydrase"/>
    <property type="match status" value="1"/>
</dbReference>
<keyword evidence="5" id="KW-1185">Reference proteome</keyword>
<dbReference type="InterPro" id="IPR001765">
    <property type="entry name" value="Carbonic_anhydrase"/>
</dbReference>
<evidence type="ECO:0000256" key="1">
    <source>
        <dbReference type="ARBA" id="ARBA00006217"/>
    </source>
</evidence>
<keyword evidence="2 3" id="KW-0862">Zinc</keyword>
<gene>
    <name evidence="4" type="ORF">DKX38_022729</name>
</gene>
<evidence type="ECO:0000313" key="5">
    <source>
        <dbReference type="Proteomes" id="UP000326939"/>
    </source>
</evidence>
<organism evidence="4 5">
    <name type="scientific">Salix brachista</name>
    <dbReference type="NCBI Taxonomy" id="2182728"/>
    <lineage>
        <taxon>Eukaryota</taxon>
        <taxon>Viridiplantae</taxon>
        <taxon>Streptophyta</taxon>
        <taxon>Embryophyta</taxon>
        <taxon>Tracheophyta</taxon>
        <taxon>Spermatophyta</taxon>
        <taxon>Magnoliopsida</taxon>
        <taxon>eudicotyledons</taxon>
        <taxon>Gunneridae</taxon>
        <taxon>Pentapetalae</taxon>
        <taxon>rosids</taxon>
        <taxon>fabids</taxon>
        <taxon>Malpighiales</taxon>
        <taxon>Salicaceae</taxon>
        <taxon>Saliceae</taxon>
        <taxon>Salix</taxon>
    </lineage>
</organism>
<dbReference type="PANTHER" id="PTHR11002:SF45">
    <property type="entry name" value="CARBONIC ANHYDRASE"/>
    <property type="match status" value="1"/>
</dbReference>
<dbReference type="Proteomes" id="UP000326939">
    <property type="component" value="Chromosome 15"/>
</dbReference>
<keyword evidence="3" id="KW-0456">Lyase</keyword>